<dbReference type="PANTHER" id="PTHR39460">
    <property type="entry name" value="EXPRESSED PROTEIN"/>
    <property type="match status" value="1"/>
</dbReference>
<dbReference type="InterPro" id="IPR056146">
    <property type="entry name" value="DUF7729"/>
</dbReference>
<dbReference type="EMBL" id="JAGHQL010000100">
    <property type="protein sequence ID" value="KAH0538678.1"/>
    <property type="molecule type" value="Genomic_DNA"/>
</dbReference>
<name>A0A9P8KZ83_9PEZI</name>
<feature type="signal peptide" evidence="2">
    <location>
        <begin position="1"/>
        <end position="31"/>
    </location>
</feature>
<dbReference type="Proteomes" id="UP000698800">
    <property type="component" value="Unassembled WGS sequence"/>
</dbReference>
<dbReference type="PANTHER" id="PTHR39460:SF1">
    <property type="entry name" value="C6 TRANSCRIPTION FACTOR"/>
    <property type="match status" value="1"/>
</dbReference>
<comment type="caution">
    <text evidence="4">The sequence shown here is derived from an EMBL/GenBank/DDBJ whole genome shotgun (WGS) entry which is preliminary data.</text>
</comment>
<reference evidence="4" key="1">
    <citation type="submission" date="2021-03" db="EMBL/GenBank/DDBJ databases">
        <title>Comparative genomics and phylogenomic investigation of the class Geoglossomycetes provide insights into ecological specialization and systematics.</title>
        <authorList>
            <person name="Melie T."/>
            <person name="Pirro S."/>
            <person name="Miller A.N."/>
            <person name="Quandt A."/>
        </authorList>
    </citation>
    <scope>NUCLEOTIDE SEQUENCE</scope>
    <source>
        <strain evidence="4">GBOQ0MN5Z8</strain>
    </source>
</reference>
<accession>A0A9P8KZ83</accession>
<keyword evidence="5" id="KW-1185">Reference proteome</keyword>
<feature type="region of interest" description="Disordered" evidence="1">
    <location>
        <begin position="91"/>
        <end position="120"/>
    </location>
</feature>
<evidence type="ECO:0000256" key="2">
    <source>
        <dbReference type="SAM" id="SignalP"/>
    </source>
</evidence>
<gene>
    <name evidence="4" type="ORF">FGG08_004753</name>
</gene>
<feature type="chain" id="PRO_5040439451" description="DUF7729 domain-containing protein" evidence="2">
    <location>
        <begin position="32"/>
        <end position="315"/>
    </location>
</feature>
<keyword evidence="2" id="KW-0732">Signal</keyword>
<evidence type="ECO:0000259" key="3">
    <source>
        <dbReference type="Pfam" id="PF24855"/>
    </source>
</evidence>
<dbReference type="Pfam" id="PF24855">
    <property type="entry name" value="DUF7729"/>
    <property type="match status" value="1"/>
</dbReference>
<proteinExistence type="predicted"/>
<sequence length="315" mass="33317">MRRSRKAPSSSSFYFSALVLVLAWCCSPVAASIAPGDVVLDEHMSAEFARLERAGEILVDVSQPPPNTAELRKRQGTSSMVDSMTAMTATMNPTSTTTPDGASPTAIATDPESSGGSDLPTPFDSGIGANYTTTSCPTFLKAFLANSTFQSCQPFSLLLQNSQSFFQAEKSIVRITQALDATCNVKLPDCASAMSLFARSLKQDNNCGDDYRAQNPLVVQAYNGLLAYEPLYHAGCLQDQSTGSYCFANAITNASSAADSYVYFLPLGVSLPGGARPTCNSCLQRTMATFSTFAANATQPLSGTYVAAAQQINIG</sequence>
<organism evidence="4 5">
    <name type="scientific">Glutinoglossum americanum</name>
    <dbReference type="NCBI Taxonomy" id="1670608"/>
    <lineage>
        <taxon>Eukaryota</taxon>
        <taxon>Fungi</taxon>
        <taxon>Dikarya</taxon>
        <taxon>Ascomycota</taxon>
        <taxon>Pezizomycotina</taxon>
        <taxon>Geoglossomycetes</taxon>
        <taxon>Geoglossales</taxon>
        <taxon>Geoglossaceae</taxon>
        <taxon>Glutinoglossum</taxon>
    </lineage>
</organism>
<evidence type="ECO:0000313" key="4">
    <source>
        <dbReference type="EMBL" id="KAH0538678.1"/>
    </source>
</evidence>
<evidence type="ECO:0000313" key="5">
    <source>
        <dbReference type="Proteomes" id="UP000698800"/>
    </source>
</evidence>
<feature type="domain" description="DUF7729" evidence="3">
    <location>
        <begin position="119"/>
        <end position="314"/>
    </location>
</feature>
<evidence type="ECO:0000256" key="1">
    <source>
        <dbReference type="SAM" id="MobiDB-lite"/>
    </source>
</evidence>
<dbReference type="OrthoDB" id="2564812at2759"/>
<dbReference type="AlphaFoldDB" id="A0A9P8KZ83"/>
<protein>
    <recommendedName>
        <fullName evidence="3">DUF7729 domain-containing protein</fullName>
    </recommendedName>
</protein>